<dbReference type="AlphaFoldDB" id="A0A5C5X4U8"/>
<dbReference type="Proteomes" id="UP000317243">
    <property type="component" value="Unassembled WGS sequence"/>
</dbReference>
<protein>
    <recommendedName>
        <fullName evidence="3">DUF1552 domain-containing protein</fullName>
    </recommendedName>
</protein>
<evidence type="ECO:0000313" key="2">
    <source>
        <dbReference type="Proteomes" id="UP000317243"/>
    </source>
</evidence>
<organism evidence="1 2">
    <name type="scientific">Thalassoglobus neptunius</name>
    <dbReference type="NCBI Taxonomy" id="1938619"/>
    <lineage>
        <taxon>Bacteria</taxon>
        <taxon>Pseudomonadati</taxon>
        <taxon>Planctomycetota</taxon>
        <taxon>Planctomycetia</taxon>
        <taxon>Planctomycetales</taxon>
        <taxon>Planctomycetaceae</taxon>
        <taxon>Thalassoglobus</taxon>
    </lineage>
</organism>
<reference evidence="1 2" key="1">
    <citation type="submission" date="2019-02" db="EMBL/GenBank/DDBJ databases">
        <title>Deep-cultivation of Planctomycetes and their phenomic and genomic characterization uncovers novel biology.</title>
        <authorList>
            <person name="Wiegand S."/>
            <person name="Jogler M."/>
            <person name="Boedeker C."/>
            <person name="Pinto D."/>
            <person name="Vollmers J."/>
            <person name="Rivas-Marin E."/>
            <person name="Kohn T."/>
            <person name="Peeters S.H."/>
            <person name="Heuer A."/>
            <person name="Rast P."/>
            <person name="Oberbeckmann S."/>
            <person name="Bunk B."/>
            <person name="Jeske O."/>
            <person name="Meyerdierks A."/>
            <person name="Storesund J.E."/>
            <person name="Kallscheuer N."/>
            <person name="Luecker S."/>
            <person name="Lage O.M."/>
            <person name="Pohl T."/>
            <person name="Merkel B.J."/>
            <person name="Hornburger P."/>
            <person name="Mueller R.-W."/>
            <person name="Bruemmer F."/>
            <person name="Labrenz M."/>
            <person name="Spormann A.M."/>
            <person name="Op Den Camp H."/>
            <person name="Overmann J."/>
            <person name="Amann R."/>
            <person name="Jetten M.S.M."/>
            <person name="Mascher T."/>
            <person name="Medema M.H."/>
            <person name="Devos D.P."/>
            <person name="Kaster A.-K."/>
            <person name="Ovreas L."/>
            <person name="Rohde M."/>
            <person name="Galperin M.Y."/>
            <person name="Jogler C."/>
        </authorList>
    </citation>
    <scope>NUCLEOTIDE SEQUENCE [LARGE SCALE GENOMIC DNA]</scope>
    <source>
        <strain evidence="1 2">KOR42</strain>
    </source>
</reference>
<keyword evidence="2" id="KW-1185">Reference proteome</keyword>
<dbReference type="Pfam" id="PF07586">
    <property type="entry name" value="HXXSHH"/>
    <property type="match status" value="1"/>
</dbReference>
<dbReference type="OrthoDB" id="9146593at2"/>
<dbReference type="RefSeq" id="WP_146508316.1">
    <property type="nucleotide sequence ID" value="NZ_SIHI01000001.1"/>
</dbReference>
<dbReference type="InterPro" id="IPR011447">
    <property type="entry name" value="DUF1552"/>
</dbReference>
<name>A0A5C5X4U8_9PLAN</name>
<dbReference type="PROSITE" id="PS51318">
    <property type="entry name" value="TAT"/>
    <property type="match status" value="1"/>
</dbReference>
<evidence type="ECO:0000313" key="1">
    <source>
        <dbReference type="EMBL" id="TWT58137.1"/>
    </source>
</evidence>
<dbReference type="InterPro" id="IPR006311">
    <property type="entry name" value="TAT_signal"/>
</dbReference>
<sequence length="451" mass="49485">MTIANMPLSRRAALRGLGVSLTLPFLESVAPRLAMASGQISKPPVRMAYIFVPNGVHLDNWTPKEFGYGYELPYILQPLSRVRDDMLVVSGLTHDKGRANGDGPGDHARSASVFLTGAQPRKTDGSNIRSGVSVDQVAANLTRGATRFASLELGCEPGRTAGNCDSGYSCAYSSSISWSSSSTPLGKETNPRSAFERLFSQGSSAEIDKSQKKREMLRKSVLDFVSDDAKRLQNRLGRDDQKKLDEYLTGVREIERRIERANEDRSSIVDIDYPIPEGVPGDYTEHLRLMCDMMVLAFQTDSTRIATCMFADAGSNRSYRHINVNDGHHDLSHHQSKPEKLAKISEINRFHVAQLAYLLEKMKATPDGESNLLDNTMVCYGSGLSDGNRHNNENLPVIVAGRAGGTIDTGRHLAVPTETPMCNLFMSMLDRFGTPVDFIGDSTGRVPGLQI</sequence>
<proteinExistence type="predicted"/>
<evidence type="ECO:0008006" key="3">
    <source>
        <dbReference type="Google" id="ProtNLM"/>
    </source>
</evidence>
<comment type="caution">
    <text evidence="1">The sequence shown here is derived from an EMBL/GenBank/DDBJ whole genome shotgun (WGS) entry which is preliminary data.</text>
</comment>
<dbReference type="EMBL" id="SIHI01000001">
    <property type="protein sequence ID" value="TWT58137.1"/>
    <property type="molecule type" value="Genomic_DNA"/>
</dbReference>
<accession>A0A5C5X4U8</accession>
<gene>
    <name evidence="1" type="ORF">KOR42_15080</name>
</gene>